<keyword evidence="3" id="KW-1185">Reference proteome</keyword>
<evidence type="ECO:0000313" key="2">
    <source>
        <dbReference type="EMBL" id="KAJ3167007.1"/>
    </source>
</evidence>
<comment type="caution">
    <text evidence="2">The sequence shown here is derived from an EMBL/GenBank/DDBJ whole genome shotgun (WGS) entry which is preliminary data.</text>
</comment>
<feature type="compositionally biased region" description="Acidic residues" evidence="1">
    <location>
        <begin position="356"/>
        <end position="393"/>
    </location>
</feature>
<evidence type="ECO:0000256" key="1">
    <source>
        <dbReference type="SAM" id="MobiDB-lite"/>
    </source>
</evidence>
<protein>
    <submittedName>
        <fullName evidence="2">Uncharacterized protein</fullName>
    </submittedName>
</protein>
<accession>A0AAD5TGI5</accession>
<feature type="region of interest" description="Disordered" evidence="1">
    <location>
        <begin position="335"/>
        <end position="393"/>
    </location>
</feature>
<reference evidence="2" key="1">
    <citation type="submission" date="2020-05" db="EMBL/GenBank/DDBJ databases">
        <title>Phylogenomic resolution of chytrid fungi.</title>
        <authorList>
            <person name="Stajich J.E."/>
            <person name="Amses K."/>
            <person name="Simmons R."/>
            <person name="Seto K."/>
            <person name="Myers J."/>
            <person name="Bonds A."/>
            <person name="Quandt C.A."/>
            <person name="Barry K."/>
            <person name="Liu P."/>
            <person name="Grigoriev I."/>
            <person name="Longcore J.E."/>
            <person name="James T.Y."/>
        </authorList>
    </citation>
    <scope>NUCLEOTIDE SEQUENCE</scope>
    <source>
        <strain evidence="2">JEL0379</strain>
    </source>
</reference>
<feature type="compositionally biased region" description="Basic and acidic residues" evidence="1">
    <location>
        <begin position="343"/>
        <end position="355"/>
    </location>
</feature>
<evidence type="ECO:0000313" key="3">
    <source>
        <dbReference type="Proteomes" id="UP001212152"/>
    </source>
</evidence>
<name>A0AAD5TGI5_9FUNG</name>
<dbReference type="Proteomes" id="UP001212152">
    <property type="component" value="Unassembled WGS sequence"/>
</dbReference>
<dbReference type="AlphaFoldDB" id="A0AAD5TGI5"/>
<dbReference type="EMBL" id="JADGJQ010000151">
    <property type="protein sequence ID" value="KAJ3167007.1"/>
    <property type="molecule type" value="Genomic_DNA"/>
</dbReference>
<organism evidence="2 3">
    <name type="scientific">Geranomyces variabilis</name>
    <dbReference type="NCBI Taxonomy" id="109894"/>
    <lineage>
        <taxon>Eukaryota</taxon>
        <taxon>Fungi</taxon>
        <taxon>Fungi incertae sedis</taxon>
        <taxon>Chytridiomycota</taxon>
        <taxon>Chytridiomycota incertae sedis</taxon>
        <taxon>Chytridiomycetes</taxon>
        <taxon>Spizellomycetales</taxon>
        <taxon>Powellomycetaceae</taxon>
        <taxon>Geranomyces</taxon>
    </lineage>
</organism>
<gene>
    <name evidence="2" type="ORF">HDU87_001889</name>
</gene>
<sequence>MTPTNAFETHVGSFWGLMHTRDYMRARYALVREHLLPMGTLDGATESLEHLLDMLRLCRSDNLGLRDSAPTLMLRLDLDQECHDFVKWWATSYDNSDQSYLDAQTTDVFEHPNSFFSTYPDVNHLVAVLLLKLKLLVDIRNLKITRKVLSQRKIPVELWEGIELATIRSPLSVALQQLTPNRLREIEATLLNHATWLGSTINNENAHFIVNLLHPSNALESQVDSYSRRSLEEMIIALQRCYPAFRETAGVLDLLNAARLCASRDSEDEIPGIMESDTFQKSDRPGSRRTAKELLEDVSINRIWGYLDFAVMDAPYLGPPADRPSEREMRRMREELAASEAAYAKEMEEWDKSATDDDDEEDGDDNEDEDEDEDDDEFEIEGEDEDDDIDKQW</sequence>
<proteinExistence type="predicted"/>